<dbReference type="SUPFAM" id="SSF144232">
    <property type="entry name" value="HIT/MYND zinc finger-like"/>
    <property type="match status" value="1"/>
</dbReference>
<dbReference type="Pfam" id="PF01753">
    <property type="entry name" value="zf-MYND"/>
    <property type="match status" value="1"/>
</dbReference>
<dbReference type="FunFam" id="1.10.472.100:FF:000003">
    <property type="entry name" value="Presenilin"/>
    <property type="match status" value="1"/>
</dbReference>
<dbReference type="GO" id="GO:0000139">
    <property type="term" value="C:Golgi membrane"/>
    <property type="evidence" value="ECO:0007669"/>
    <property type="project" value="UniProtKB-SubCell"/>
</dbReference>
<keyword evidence="15" id="KW-0645">Protease</keyword>
<dbReference type="GO" id="GO:0016485">
    <property type="term" value="P:protein processing"/>
    <property type="evidence" value="ECO:0007669"/>
    <property type="project" value="InterPro"/>
</dbReference>
<name>A0A1Y2CZM9_9FUNG</name>
<dbReference type="SMART" id="SM00730">
    <property type="entry name" value="PSN"/>
    <property type="match status" value="1"/>
</dbReference>
<keyword evidence="19" id="KW-1185">Reference proteome</keyword>
<evidence type="ECO:0000256" key="12">
    <source>
        <dbReference type="ARBA" id="ARBA00053367"/>
    </source>
</evidence>
<accession>A0A1Y2CZM9</accession>
<keyword evidence="6 15" id="KW-0256">Endoplasmic reticulum</keyword>
<evidence type="ECO:0000256" key="3">
    <source>
        <dbReference type="ARBA" id="ARBA00022723"/>
    </source>
</evidence>
<dbReference type="InterPro" id="IPR002893">
    <property type="entry name" value="Znf_MYND"/>
</dbReference>
<dbReference type="GO" id="GO:0006509">
    <property type="term" value="P:membrane protein ectodomain proteolysis"/>
    <property type="evidence" value="ECO:0007669"/>
    <property type="project" value="TreeGrafter"/>
</dbReference>
<feature type="compositionally biased region" description="Low complexity" evidence="16">
    <location>
        <begin position="81"/>
        <end position="91"/>
    </location>
</feature>
<comment type="subunit">
    <text evidence="13">Homodimer. Component of the gamma-secretase complex, a complex composed of a presenilin homodimer, nicastrin, aph1 and pen2.</text>
</comment>
<feature type="transmembrane region" description="Helical" evidence="15">
    <location>
        <begin position="461"/>
        <end position="488"/>
    </location>
</feature>
<evidence type="ECO:0000313" key="18">
    <source>
        <dbReference type="EMBL" id="ORY52407.1"/>
    </source>
</evidence>
<proteinExistence type="inferred from homology"/>
<feature type="transmembrane region" description="Helical" evidence="15">
    <location>
        <begin position="199"/>
        <end position="220"/>
    </location>
</feature>
<dbReference type="Pfam" id="PF01080">
    <property type="entry name" value="Presenilin"/>
    <property type="match status" value="1"/>
</dbReference>
<dbReference type="EC" id="3.4.23.-" evidence="15"/>
<evidence type="ECO:0000256" key="10">
    <source>
        <dbReference type="ARBA" id="ARBA00023034"/>
    </source>
</evidence>
<feature type="transmembrane region" description="Helical" evidence="15">
    <location>
        <begin position="494"/>
        <end position="517"/>
    </location>
</feature>
<feature type="compositionally biased region" description="Basic residues" evidence="16">
    <location>
        <begin position="99"/>
        <end position="108"/>
    </location>
</feature>
<evidence type="ECO:0000256" key="4">
    <source>
        <dbReference type="ARBA" id="ARBA00022771"/>
    </source>
</evidence>
<feature type="transmembrane region" description="Helical" evidence="15">
    <location>
        <begin position="259"/>
        <end position="281"/>
    </location>
</feature>
<dbReference type="AlphaFoldDB" id="A0A1Y2CZM9"/>
<keyword evidence="11 15" id="KW-0472">Membrane</keyword>
<evidence type="ECO:0000256" key="6">
    <source>
        <dbReference type="ARBA" id="ARBA00022824"/>
    </source>
</evidence>
<comment type="domain">
    <text evidence="15">The PAL motif is required for normal active site conformation.</text>
</comment>
<dbReference type="STRING" id="329046.A0A1Y2CZM9"/>
<keyword evidence="2 15" id="KW-0812">Transmembrane</keyword>
<reference evidence="18 19" key="1">
    <citation type="submission" date="2016-07" db="EMBL/GenBank/DDBJ databases">
        <title>Pervasive Adenine N6-methylation of Active Genes in Fungi.</title>
        <authorList>
            <consortium name="DOE Joint Genome Institute"/>
            <person name="Mondo S.J."/>
            <person name="Dannebaum R.O."/>
            <person name="Kuo R.C."/>
            <person name="Labutti K."/>
            <person name="Haridas S."/>
            <person name="Kuo A."/>
            <person name="Salamov A."/>
            <person name="Ahrendt S.R."/>
            <person name="Lipzen A."/>
            <person name="Sullivan W."/>
            <person name="Andreopoulos W.B."/>
            <person name="Clum A."/>
            <person name="Lindquist E."/>
            <person name="Daum C."/>
            <person name="Ramamoorthy G.K."/>
            <person name="Gryganskyi A."/>
            <person name="Culley D."/>
            <person name="Magnuson J.K."/>
            <person name="James T.Y."/>
            <person name="O'Malley M.A."/>
            <person name="Stajich J.E."/>
            <person name="Spatafora J.W."/>
            <person name="Visel A."/>
            <person name="Grigoriev I.V."/>
        </authorList>
    </citation>
    <scope>NUCLEOTIDE SEQUENCE [LARGE SCALE GENOMIC DNA]</scope>
    <source>
        <strain evidence="18 19">JEL800</strain>
    </source>
</reference>
<dbReference type="PANTHER" id="PTHR10202:SF13">
    <property type="entry name" value="PRESENILIN HOMOLOG"/>
    <property type="match status" value="1"/>
</dbReference>
<keyword evidence="5 15" id="KW-0378">Hydrolase</keyword>
<keyword evidence="3" id="KW-0479">Metal-binding</keyword>
<keyword evidence="10 15" id="KW-0333">Golgi apparatus</keyword>
<comment type="subcellular location">
    <subcellularLocation>
        <location evidence="15">Endoplasmic reticulum membrane</location>
        <topology evidence="15">Multi-pass membrane protein</topology>
    </subcellularLocation>
    <subcellularLocation>
        <location evidence="15">Golgi apparatus membrane</location>
        <topology evidence="15">Multi-pass membrane protein</topology>
    </subcellularLocation>
</comment>
<dbReference type="PROSITE" id="PS01360">
    <property type="entry name" value="ZF_MYND_1"/>
    <property type="match status" value="1"/>
</dbReference>
<protein>
    <recommendedName>
        <fullName evidence="15">Presenilin</fullName>
        <ecNumber evidence="15">3.4.23.-</ecNumber>
    </recommendedName>
</protein>
<feature type="region of interest" description="Disordered" evidence="16">
    <location>
        <begin position="81"/>
        <end position="108"/>
    </location>
</feature>
<evidence type="ECO:0000256" key="8">
    <source>
        <dbReference type="ARBA" id="ARBA00022976"/>
    </source>
</evidence>
<evidence type="ECO:0000256" key="5">
    <source>
        <dbReference type="ARBA" id="ARBA00022801"/>
    </source>
</evidence>
<dbReference type="GO" id="GO:0008270">
    <property type="term" value="F:zinc ion binding"/>
    <property type="evidence" value="ECO:0007669"/>
    <property type="project" value="UniProtKB-KW"/>
</dbReference>
<dbReference type="InterPro" id="IPR006639">
    <property type="entry name" value="Preselin/SPP"/>
</dbReference>
<evidence type="ECO:0000256" key="15">
    <source>
        <dbReference type="RuleBase" id="RU361148"/>
    </source>
</evidence>
<evidence type="ECO:0000256" key="2">
    <source>
        <dbReference type="ARBA" id="ARBA00022692"/>
    </source>
</evidence>
<gene>
    <name evidence="18" type="ORF">BCR33DRAFT_711731</name>
</gene>
<dbReference type="PROSITE" id="PS50865">
    <property type="entry name" value="ZF_MYND_2"/>
    <property type="match status" value="1"/>
</dbReference>
<organism evidence="18 19">
    <name type="scientific">Rhizoclosmatium globosum</name>
    <dbReference type="NCBI Taxonomy" id="329046"/>
    <lineage>
        <taxon>Eukaryota</taxon>
        <taxon>Fungi</taxon>
        <taxon>Fungi incertae sedis</taxon>
        <taxon>Chytridiomycota</taxon>
        <taxon>Chytridiomycota incertae sedis</taxon>
        <taxon>Chytridiomycetes</taxon>
        <taxon>Chytridiales</taxon>
        <taxon>Chytriomycetaceae</taxon>
        <taxon>Rhizoclosmatium</taxon>
    </lineage>
</organism>
<dbReference type="PANTHER" id="PTHR10202">
    <property type="entry name" value="PRESENILIN"/>
    <property type="match status" value="1"/>
</dbReference>
<feature type="transmembrane region" description="Helical" evidence="15">
    <location>
        <begin position="132"/>
        <end position="155"/>
    </location>
</feature>
<keyword evidence="4 14" id="KW-0863">Zinc-finger</keyword>
<sequence length="551" mass="59431">MSSNTTANAVTEVEMASRKGGAALTRPCAVCDNRAKFQCSVCSNACYCSQECQLKDWPSHQPQCQSITSAAAASTTATALSAAPQSSAQHQHQPEQRQPAHRRRKKRARPAIMSFNAENFELDPETISELRYYLIQIYSILKPVVVCIFFAVLWMKLTNPISQVFELGLGSGGANIYVGGVQGVVAGGTNAQGATTSDLTTALIIISQIIVATIVIYLLFRYNCMKILYGFFGLIVLGLLGMFGYVLGTDLLSIYSVPFDWISFMFFLWNLAGVGMVSIFWKGPLLLQQCYLVLMSTLMALSLSSLPAVTSWILLSLLAVWDLIAVLCPYGPLRLLIENSQENNREIPALLYSAGPTTMMASPASKPTYIEGPSEFLQATSSENDNSLFNSASLNGSAAVLTAGNRTEDVEIAPIPTITGETARAAESAPVEDDDDGSTSGMKLGLGDFVFYSVLSSRAALLDWVSTMTVIIAVITGLNMTIFLLVLFQKALPALPISIMFGLLFYFVSYLTLVPMVNQLTNMPDRLNFTAGVGNAALWAGQNGGAGLIYV</sequence>
<dbReference type="Gene3D" id="6.10.140.2220">
    <property type="match status" value="1"/>
</dbReference>
<evidence type="ECO:0000256" key="1">
    <source>
        <dbReference type="ARBA" id="ARBA00008604"/>
    </source>
</evidence>
<dbReference type="PRINTS" id="PR01072">
    <property type="entry name" value="PRESENILIN"/>
</dbReference>
<dbReference type="Proteomes" id="UP000193642">
    <property type="component" value="Unassembled WGS sequence"/>
</dbReference>
<dbReference type="InterPro" id="IPR042524">
    <property type="entry name" value="Presenilin_C"/>
</dbReference>
<dbReference type="OrthoDB" id="432970at2759"/>
<evidence type="ECO:0000256" key="9">
    <source>
        <dbReference type="ARBA" id="ARBA00022989"/>
    </source>
</evidence>
<keyword evidence="9 15" id="KW-1133">Transmembrane helix</keyword>
<comment type="caution">
    <text evidence="18">The sequence shown here is derived from an EMBL/GenBank/DDBJ whole genome shotgun (WGS) entry which is preliminary data.</text>
</comment>
<dbReference type="Gene3D" id="1.10.472.100">
    <property type="entry name" value="Presenilin"/>
    <property type="match status" value="1"/>
</dbReference>
<evidence type="ECO:0000256" key="13">
    <source>
        <dbReference type="ARBA" id="ARBA00066080"/>
    </source>
</evidence>
<comment type="similarity">
    <text evidence="1 15">Belongs to the peptidase A22A family.</text>
</comment>
<dbReference type="InterPro" id="IPR001108">
    <property type="entry name" value="Peptidase_A22A"/>
</dbReference>
<dbReference type="GO" id="GO:0070765">
    <property type="term" value="C:gamma-secretase complex"/>
    <property type="evidence" value="ECO:0007669"/>
    <property type="project" value="UniProtKB-ARBA"/>
</dbReference>
<keyword evidence="8 15" id="KW-0914">Notch signaling pathway</keyword>
<evidence type="ECO:0000256" key="16">
    <source>
        <dbReference type="SAM" id="MobiDB-lite"/>
    </source>
</evidence>
<feature type="transmembrane region" description="Helical" evidence="15">
    <location>
        <begin position="227"/>
        <end position="247"/>
    </location>
</feature>
<dbReference type="GO" id="GO:0005789">
    <property type="term" value="C:endoplasmic reticulum membrane"/>
    <property type="evidence" value="ECO:0007669"/>
    <property type="project" value="UniProtKB-SubCell"/>
</dbReference>
<comment type="function">
    <text evidence="12">Probable catalytic subunit of the gamma-secretase complex, an endoprotease complex that catalyzes the intramembrane cleavage of integral membrane proteins such as Notch receptors. Requires the other members of the gamma-secretase complex to have a protease activity.</text>
</comment>
<keyword evidence="7" id="KW-0862">Zinc</keyword>
<evidence type="ECO:0000256" key="14">
    <source>
        <dbReference type="PROSITE-ProRule" id="PRU00134"/>
    </source>
</evidence>
<dbReference type="GO" id="GO:0042500">
    <property type="term" value="F:aspartic endopeptidase activity, intramembrane cleaving"/>
    <property type="evidence" value="ECO:0007669"/>
    <property type="project" value="InterPro"/>
</dbReference>
<evidence type="ECO:0000256" key="7">
    <source>
        <dbReference type="ARBA" id="ARBA00022833"/>
    </source>
</evidence>
<dbReference type="EMBL" id="MCGO01000003">
    <property type="protein sequence ID" value="ORY52407.1"/>
    <property type="molecule type" value="Genomic_DNA"/>
</dbReference>
<evidence type="ECO:0000259" key="17">
    <source>
        <dbReference type="PROSITE" id="PS50865"/>
    </source>
</evidence>
<evidence type="ECO:0000256" key="11">
    <source>
        <dbReference type="ARBA" id="ARBA00023136"/>
    </source>
</evidence>
<comment type="function">
    <text evidence="15">Probable subunit of the gamma-secretase complex, an endoprotease complex that catalyzes the intramembrane cleavage of integral membrane proteins such as Notch receptors.</text>
</comment>
<dbReference type="GO" id="GO:0044351">
    <property type="term" value="P:macropinocytosis"/>
    <property type="evidence" value="ECO:0007669"/>
    <property type="project" value="UniProtKB-ARBA"/>
</dbReference>
<feature type="transmembrane region" description="Helical" evidence="15">
    <location>
        <begin position="290"/>
        <end position="306"/>
    </location>
</feature>
<evidence type="ECO:0000313" key="19">
    <source>
        <dbReference type="Proteomes" id="UP000193642"/>
    </source>
</evidence>
<feature type="domain" description="MYND-type" evidence="17">
    <location>
        <begin position="28"/>
        <end position="64"/>
    </location>
</feature>